<evidence type="ECO:0000256" key="1">
    <source>
        <dbReference type="ARBA" id="ARBA00023004"/>
    </source>
</evidence>
<dbReference type="FunCoup" id="A0A395JPE1">
    <property type="interactions" value="84"/>
</dbReference>
<feature type="region of interest" description="Disordered" evidence="6">
    <location>
        <begin position="78"/>
        <end position="99"/>
    </location>
</feature>
<proteinExistence type="inferred from homology"/>
<comment type="function">
    <text evidence="2">Could be a mediator in iron transactions between iron acquisition and iron-requiring processes, such as synthesis and/or repair of Fe-S clusters in biosynthetic enzymes. Necessary to maintain high levels of aconitase under oxidative stress.</text>
</comment>
<dbReference type="Proteomes" id="UP000253083">
    <property type="component" value="Unassembled WGS sequence"/>
</dbReference>
<dbReference type="RefSeq" id="WP_113953064.1">
    <property type="nucleotide sequence ID" value="NZ_QNRT01000001.1"/>
</dbReference>
<dbReference type="InterPro" id="IPR036766">
    <property type="entry name" value="Fe_traffick_prot_YggX_sf"/>
</dbReference>
<evidence type="ECO:0000256" key="4">
    <source>
        <dbReference type="ARBA" id="ARBA00070403"/>
    </source>
</evidence>
<protein>
    <recommendedName>
        <fullName evidence="4 5">Probable Fe(2+)-trafficking protein</fullName>
    </recommendedName>
</protein>
<dbReference type="NCBIfam" id="NF003817">
    <property type="entry name" value="PRK05408.1"/>
    <property type="match status" value="1"/>
</dbReference>
<dbReference type="GO" id="GO:0005506">
    <property type="term" value="F:iron ion binding"/>
    <property type="evidence" value="ECO:0007669"/>
    <property type="project" value="UniProtKB-UniRule"/>
</dbReference>
<accession>A0A395JPE1</accession>
<dbReference type="GO" id="GO:0034599">
    <property type="term" value="P:cellular response to oxidative stress"/>
    <property type="evidence" value="ECO:0007669"/>
    <property type="project" value="TreeGrafter"/>
</dbReference>
<dbReference type="OrthoDB" id="9804318at2"/>
<sequence>MSRTVFCQKLQIEAPGLAFQTWPGELGKRVFENISAQAWEQWVAHQTMLINEYRLNPMDPKAKEMIVSEMEKFLFGGGSEKPADYVPPPNPNDPISEEF</sequence>
<dbReference type="HAMAP" id="MF_00686">
    <property type="entry name" value="Fe_traffic_YggX"/>
    <property type="match status" value="1"/>
</dbReference>
<dbReference type="SUPFAM" id="SSF111148">
    <property type="entry name" value="YggX-like"/>
    <property type="match status" value="1"/>
</dbReference>
<reference evidence="7 8" key="1">
    <citation type="submission" date="2018-06" db="EMBL/GenBank/DDBJ databases">
        <title>Genomic Encyclopedia of Type Strains, Phase IV (KMG-IV): sequencing the most valuable type-strain genomes for metagenomic binning, comparative biology and taxonomic classification.</title>
        <authorList>
            <person name="Goeker M."/>
        </authorList>
    </citation>
    <scope>NUCLEOTIDE SEQUENCE [LARGE SCALE GENOMIC DNA]</scope>
    <source>
        <strain evidence="7 8">DSM 24032</strain>
    </source>
</reference>
<keyword evidence="8" id="KW-1185">Reference proteome</keyword>
<dbReference type="Pfam" id="PF04362">
    <property type="entry name" value="Iron_traffic"/>
    <property type="match status" value="1"/>
</dbReference>
<comment type="similarity">
    <text evidence="3 5">Belongs to the Fe(2+)-trafficking protein family.</text>
</comment>
<evidence type="ECO:0000256" key="2">
    <source>
        <dbReference type="ARBA" id="ARBA00053793"/>
    </source>
</evidence>
<dbReference type="PIRSF" id="PIRSF029827">
    <property type="entry name" value="Fe_traffic_YggX"/>
    <property type="match status" value="1"/>
</dbReference>
<dbReference type="InterPro" id="IPR007457">
    <property type="entry name" value="Fe_traffick_prot_YggX"/>
</dbReference>
<evidence type="ECO:0000313" key="8">
    <source>
        <dbReference type="Proteomes" id="UP000253083"/>
    </source>
</evidence>
<dbReference type="Gene3D" id="1.10.3880.10">
    <property type="entry name" value="Fe(II) trafficking protein YggX"/>
    <property type="match status" value="1"/>
</dbReference>
<dbReference type="EMBL" id="QNRT01000001">
    <property type="protein sequence ID" value="RBP53504.1"/>
    <property type="molecule type" value="Genomic_DNA"/>
</dbReference>
<dbReference type="GO" id="GO:0005829">
    <property type="term" value="C:cytosol"/>
    <property type="evidence" value="ECO:0007669"/>
    <property type="project" value="TreeGrafter"/>
</dbReference>
<dbReference type="PANTHER" id="PTHR36965">
    <property type="entry name" value="FE(2+)-TRAFFICKING PROTEIN-RELATED"/>
    <property type="match status" value="1"/>
</dbReference>
<comment type="caution">
    <text evidence="7">The sequence shown here is derived from an EMBL/GenBank/DDBJ whole genome shotgun (WGS) entry which is preliminary data.</text>
</comment>
<dbReference type="InParanoid" id="A0A395JPE1"/>
<gene>
    <name evidence="7" type="ORF">DFR28_101890</name>
</gene>
<dbReference type="PANTHER" id="PTHR36965:SF1">
    <property type="entry name" value="FE(2+)-TRAFFICKING PROTEIN-RELATED"/>
    <property type="match status" value="1"/>
</dbReference>
<evidence type="ECO:0000256" key="6">
    <source>
        <dbReference type="SAM" id="MobiDB-lite"/>
    </source>
</evidence>
<name>A0A395JPE1_9GAMM</name>
<dbReference type="AlphaFoldDB" id="A0A395JPE1"/>
<evidence type="ECO:0000256" key="5">
    <source>
        <dbReference type="HAMAP-Rule" id="MF_00686"/>
    </source>
</evidence>
<dbReference type="FunFam" id="1.10.3880.10:FF:000001">
    <property type="entry name" value="Probable Fe(2+)-trafficking protein"/>
    <property type="match status" value="1"/>
</dbReference>
<keyword evidence="1 5" id="KW-0408">Iron</keyword>
<evidence type="ECO:0000313" key="7">
    <source>
        <dbReference type="EMBL" id="RBP53504.1"/>
    </source>
</evidence>
<organism evidence="7 8">
    <name type="scientific">Arenicella xantha</name>
    <dbReference type="NCBI Taxonomy" id="644221"/>
    <lineage>
        <taxon>Bacteria</taxon>
        <taxon>Pseudomonadati</taxon>
        <taxon>Pseudomonadota</taxon>
        <taxon>Gammaproteobacteria</taxon>
        <taxon>Arenicellales</taxon>
        <taxon>Arenicellaceae</taxon>
        <taxon>Arenicella</taxon>
    </lineage>
</organism>
<evidence type="ECO:0000256" key="3">
    <source>
        <dbReference type="ARBA" id="ARBA00061679"/>
    </source>
</evidence>